<dbReference type="InterPro" id="IPR036278">
    <property type="entry name" value="Sialidase_sf"/>
</dbReference>
<gene>
    <name evidence="3" type="primary">nedA_1</name>
    <name evidence="3" type="ORF">ElP_14770</name>
</gene>
<keyword evidence="1" id="KW-0732">Signal</keyword>
<keyword evidence="4" id="KW-1185">Reference proteome</keyword>
<dbReference type="EC" id="3.2.1.18" evidence="3"/>
<keyword evidence="3" id="KW-0326">Glycosidase</keyword>
<feature type="domain" description="Sialidase" evidence="2">
    <location>
        <begin position="199"/>
        <end position="364"/>
    </location>
</feature>
<dbReference type="AlphaFoldDB" id="A0A518GYC2"/>
<accession>A0A518GYC2</accession>
<feature type="domain" description="Sialidase" evidence="2">
    <location>
        <begin position="50"/>
        <end position="125"/>
    </location>
</feature>
<dbReference type="Gene3D" id="2.120.10.10">
    <property type="match status" value="2"/>
</dbReference>
<evidence type="ECO:0000313" key="4">
    <source>
        <dbReference type="Proteomes" id="UP000317835"/>
    </source>
</evidence>
<dbReference type="RefSeq" id="WP_145267956.1">
    <property type="nucleotide sequence ID" value="NZ_CP036426.1"/>
</dbReference>
<evidence type="ECO:0000259" key="2">
    <source>
        <dbReference type="Pfam" id="PF13088"/>
    </source>
</evidence>
<name>A0A518GYC2_9BACT</name>
<dbReference type="GO" id="GO:0004308">
    <property type="term" value="F:exo-alpha-sialidase activity"/>
    <property type="evidence" value="ECO:0007669"/>
    <property type="project" value="UniProtKB-EC"/>
</dbReference>
<dbReference type="EMBL" id="CP036426">
    <property type="protein sequence ID" value="QDV33601.1"/>
    <property type="molecule type" value="Genomic_DNA"/>
</dbReference>
<dbReference type="SUPFAM" id="SSF50939">
    <property type="entry name" value="Sialidases"/>
    <property type="match status" value="1"/>
</dbReference>
<proteinExistence type="predicted"/>
<feature type="chain" id="PRO_5021860225" evidence="1">
    <location>
        <begin position="22"/>
        <end position="395"/>
    </location>
</feature>
<dbReference type="Proteomes" id="UP000317835">
    <property type="component" value="Chromosome"/>
</dbReference>
<dbReference type="PANTHER" id="PTHR43752:SF2">
    <property type="entry name" value="BNR_ASP-BOX REPEAT FAMILY PROTEIN"/>
    <property type="match status" value="1"/>
</dbReference>
<sequence precursor="true">MTRSHLAALLLLTLIAPQAPAGEPAPVFRELFPPEAKHNHASCLVECPDGSLLAAWYRGSGERKADDVQIFGARLSPGSESWGSRFLMDDTPGYPDCNPALFVPPDGSLWLFYPTILDHRWEGALLKYRVADRAEGEGPPRWSRGGVLHVTPTGFAEAYRAAIGEASETLEEVKPELVEQMTRRADDELYQRLGWMPRVRPIVLPSGRWLLPLYTDTFSASIVALSDDRGETWRCSTPMIGFGNIQPSLVRRDDGTIVAYMRDNGPDPSICVSTSGDDGETWSPVVRSGLPNPGAGVDAIRLQSGRWALAFNDTSRDRHSLAVALSEDEGRTWPHRRHLVVDPDRKQSFHYPSILQARDGSIHVSYTHGGRPEGSTITHAQFDEAWVLEGDAGGD</sequence>
<organism evidence="3 4">
    <name type="scientific">Tautonia plasticadhaerens</name>
    <dbReference type="NCBI Taxonomy" id="2527974"/>
    <lineage>
        <taxon>Bacteria</taxon>
        <taxon>Pseudomonadati</taxon>
        <taxon>Planctomycetota</taxon>
        <taxon>Planctomycetia</taxon>
        <taxon>Isosphaerales</taxon>
        <taxon>Isosphaeraceae</taxon>
        <taxon>Tautonia</taxon>
    </lineage>
</organism>
<dbReference type="PANTHER" id="PTHR43752">
    <property type="entry name" value="BNR/ASP-BOX REPEAT FAMILY PROTEIN"/>
    <property type="match status" value="1"/>
</dbReference>
<dbReference type="OrthoDB" id="41724at2"/>
<evidence type="ECO:0000313" key="3">
    <source>
        <dbReference type="EMBL" id="QDV33601.1"/>
    </source>
</evidence>
<evidence type="ECO:0000256" key="1">
    <source>
        <dbReference type="SAM" id="SignalP"/>
    </source>
</evidence>
<dbReference type="Pfam" id="PF13088">
    <property type="entry name" value="BNR_2"/>
    <property type="match status" value="2"/>
</dbReference>
<reference evidence="3 4" key="1">
    <citation type="submission" date="2019-02" db="EMBL/GenBank/DDBJ databases">
        <title>Deep-cultivation of Planctomycetes and their phenomic and genomic characterization uncovers novel biology.</title>
        <authorList>
            <person name="Wiegand S."/>
            <person name="Jogler M."/>
            <person name="Boedeker C."/>
            <person name="Pinto D."/>
            <person name="Vollmers J."/>
            <person name="Rivas-Marin E."/>
            <person name="Kohn T."/>
            <person name="Peeters S.H."/>
            <person name="Heuer A."/>
            <person name="Rast P."/>
            <person name="Oberbeckmann S."/>
            <person name="Bunk B."/>
            <person name="Jeske O."/>
            <person name="Meyerdierks A."/>
            <person name="Storesund J.E."/>
            <person name="Kallscheuer N."/>
            <person name="Luecker S."/>
            <person name="Lage O.M."/>
            <person name="Pohl T."/>
            <person name="Merkel B.J."/>
            <person name="Hornburger P."/>
            <person name="Mueller R.-W."/>
            <person name="Bruemmer F."/>
            <person name="Labrenz M."/>
            <person name="Spormann A.M."/>
            <person name="Op den Camp H."/>
            <person name="Overmann J."/>
            <person name="Amann R."/>
            <person name="Jetten M.S.M."/>
            <person name="Mascher T."/>
            <person name="Medema M.H."/>
            <person name="Devos D.P."/>
            <person name="Kaster A.-K."/>
            <person name="Ovreas L."/>
            <person name="Rohde M."/>
            <person name="Galperin M.Y."/>
            <person name="Jogler C."/>
        </authorList>
    </citation>
    <scope>NUCLEOTIDE SEQUENCE [LARGE SCALE GENOMIC DNA]</scope>
    <source>
        <strain evidence="3 4">ElP</strain>
    </source>
</reference>
<keyword evidence="3" id="KW-0378">Hydrolase</keyword>
<dbReference type="CDD" id="cd15482">
    <property type="entry name" value="Sialidase_non-viral"/>
    <property type="match status" value="1"/>
</dbReference>
<dbReference type="InterPro" id="IPR011040">
    <property type="entry name" value="Sialidase"/>
</dbReference>
<protein>
    <submittedName>
        <fullName evidence="3">Sialidase</fullName>
        <ecNumber evidence="3">3.2.1.18</ecNumber>
    </submittedName>
</protein>
<feature type="signal peptide" evidence="1">
    <location>
        <begin position="1"/>
        <end position="21"/>
    </location>
</feature>
<dbReference type="KEGG" id="tpla:ElP_14770"/>